<gene>
    <name evidence="3" type="ORF">SAMN05421505_11230</name>
</gene>
<dbReference type="EMBL" id="FNCN01000012">
    <property type="protein sequence ID" value="SDH16382.1"/>
    <property type="molecule type" value="Genomic_DNA"/>
</dbReference>
<feature type="region of interest" description="Disordered" evidence="1">
    <location>
        <begin position="136"/>
        <end position="159"/>
    </location>
</feature>
<dbReference type="SUPFAM" id="SSF75304">
    <property type="entry name" value="Amidase signature (AS) enzymes"/>
    <property type="match status" value="1"/>
</dbReference>
<dbReference type="PANTHER" id="PTHR43372:SF4">
    <property type="entry name" value="FATTY-ACID AMIDE HYDROLASE 2"/>
    <property type="match status" value="1"/>
</dbReference>
<evidence type="ECO:0000259" key="2">
    <source>
        <dbReference type="Pfam" id="PF01425"/>
    </source>
</evidence>
<dbReference type="Proteomes" id="UP000198923">
    <property type="component" value="Unassembled WGS sequence"/>
</dbReference>
<evidence type="ECO:0000256" key="1">
    <source>
        <dbReference type="SAM" id="MobiDB-lite"/>
    </source>
</evidence>
<organism evidence="3 4">
    <name type="scientific">Sinosporangium album</name>
    <dbReference type="NCBI Taxonomy" id="504805"/>
    <lineage>
        <taxon>Bacteria</taxon>
        <taxon>Bacillati</taxon>
        <taxon>Actinomycetota</taxon>
        <taxon>Actinomycetes</taxon>
        <taxon>Streptosporangiales</taxon>
        <taxon>Streptosporangiaceae</taxon>
        <taxon>Sinosporangium</taxon>
    </lineage>
</organism>
<dbReference type="AlphaFoldDB" id="A0A1G8A603"/>
<reference evidence="3" key="1">
    <citation type="submission" date="2016-10" db="EMBL/GenBank/DDBJ databases">
        <authorList>
            <person name="de Groot N.N."/>
        </authorList>
    </citation>
    <scope>NUCLEOTIDE SEQUENCE [LARGE SCALE GENOMIC DNA]</scope>
    <source>
        <strain evidence="3">CPCC 201354</strain>
    </source>
</reference>
<sequence>MSEEACWWPAGRVAAAIATRKLSATEYLDGLLRRVAGENPDLGLIVTLNEHARQQARAADDAVVRGEPLGPLHGVSMTVKDSFTTAGIRTAAGSTMLVGNVPAVDADAVARVRRAGAIVLGKTNVPEQCADVQTSHPVFGTSRNPWRPDHTPGGSSGGAAGAVAAGFTPVELGSDIAGSIRLPAGHCGIFGHRPSFGVVSTAGHLPPFQPVVSDLCTVGPLARSVDDLELMLDVVAGPRRQERSAWRLRLPEAREPRRVAAWFDDPHCPVDSEIRDALEHAARALQGSGVVVEWASPPGVSLSVSDEVNRRLLSSVAQARYTTAEIRRIASGELTTRGELGDEFAAQSYRDWLEADTRRHRLAVLWGRFFERYDAILLPVTPNLVPRHDHRPFGRRRIEVNGVERPYWDQIVWAGLTAICRLPTTVVPTGLDSRGLPMGIAITGPYLGDRTTLAVARRLVALLPPLGRPPRISRQDAKRRPERLVAWLKGAPFDILPSLKGGDSHGRP</sequence>
<keyword evidence="4" id="KW-1185">Reference proteome</keyword>
<proteinExistence type="predicted"/>
<protein>
    <submittedName>
        <fullName evidence="3">Amidase</fullName>
    </submittedName>
</protein>
<dbReference type="InterPro" id="IPR052739">
    <property type="entry name" value="FAAH2"/>
</dbReference>
<evidence type="ECO:0000313" key="3">
    <source>
        <dbReference type="EMBL" id="SDH16382.1"/>
    </source>
</evidence>
<dbReference type="GO" id="GO:0012505">
    <property type="term" value="C:endomembrane system"/>
    <property type="evidence" value="ECO:0007669"/>
    <property type="project" value="TreeGrafter"/>
</dbReference>
<dbReference type="InterPro" id="IPR036928">
    <property type="entry name" value="AS_sf"/>
</dbReference>
<dbReference type="InterPro" id="IPR023631">
    <property type="entry name" value="Amidase_dom"/>
</dbReference>
<dbReference type="STRING" id="504805.SAMN05421505_11230"/>
<evidence type="ECO:0000313" key="4">
    <source>
        <dbReference type="Proteomes" id="UP000198923"/>
    </source>
</evidence>
<name>A0A1G8A603_9ACTN</name>
<dbReference type="PANTHER" id="PTHR43372">
    <property type="entry name" value="FATTY-ACID AMIDE HYDROLASE"/>
    <property type="match status" value="1"/>
</dbReference>
<dbReference type="Pfam" id="PF01425">
    <property type="entry name" value="Amidase"/>
    <property type="match status" value="1"/>
</dbReference>
<dbReference type="Gene3D" id="3.90.1300.10">
    <property type="entry name" value="Amidase signature (AS) domain"/>
    <property type="match status" value="1"/>
</dbReference>
<feature type="domain" description="Amidase" evidence="2">
    <location>
        <begin position="30"/>
        <end position="453"/>
    </location>
</feature>
<accession>A0A1G8A603</accession>